<evidence type="ECO:0000313" key="2">
    <source>
        <dbReference type="EMBL" id="KHJ31174.1"/>
    </source>
</evidence>
<dbReference type="HOGENOM" id="CLU_1448743_0_0_1"/>
<dbReference type="Pfam" id="PF08589">
    <property type="entry name" value="ATG43"/>
    <property type="match status" value="1"/>
</dbReference>
<gene>
    <name evidence="2" type="ORF">EV44_g2919</name>
</gene>
<feature type="region of interest" description="Disordered" evidence="1">
    <location>
        <begin position="1"/>
        <end position="41"/>
    </location>
</feature>
<protein>
    <submittedName>
        <fullName evidence="2">Putative duf1770 domain-containing protein</fullName>
    </submittedName>
</protein>
<feature type="compositionally biased region" description="Basic and acidic residues" evidence="1">
    <location>
        <begin position="23"/>
        <end position="32"/>
    </location>
</feature>
<proteinExistence type="predicted"/>
<keyword evidence="3" id="KW-1185">Reference proteome</keyword>
<feature type="compositionally biased region" description="Acidic residues" evidence="1">
    <location>
        <begin position="8"/>
        <end position="17"/>
    </location>
</feature>
<reference evidence="2 3" key="1">
    <citation type="journal article" date="2014" name="BMC Genomics">
        <title>Adaptive genomic structural variation in the grape powdery mildew pathogen, Erysiphe necator.</title>
        <authorList>
            <person name="Jones L."/>
            <person name="Riaz S."/>
            <person name="Morales-Cruz A."/>
            <person name="Amrine K.C."/>
            <person name="McGuire B."/>
            <person name="Gubler W.D."/>
            <person name="Walker M.A."/>
            <person name="Cantu D."/>
        </authorList>
    </citation>
    <scope>NUCLEOTIDE SEQUENCE [LARGE SCALE GENOMIC DNA]</scope>
    <source>
        <strain evidence="3">c</strain>
    </source>
</reference>
<comment type="caution">
    <text evidence="2">The sequence shown here is derived from an EMBL/GenBank/DDBJ whole genome shotgun (WGS) entry which is preliminary data.</text>
</comment>
<dbReference type="AlphaFoldDB" id="A0A0B1P3B8"/>
<dbReference type="GO" id="GO:0140580">
    <property type="term" value="F:mitochondrion autophagosome adaptor activity"/>
    <property type="evidence" value="ECO:0007669"/>
    <property type="project" value="InterPro"/>
</dbReference>
<dbReference type="InterPro" id="IPR013898">
    <property type="entry name" value="Atg43"/>
</dbReference>
<sequence length="187" mass="21434">MSNSFETQDLDDDNEEIENSHSPIDKIMEAEKTTTTSRKSPCLSSFAMEGSYSSDEEEKEENYRFLRHSKYTWNRRSKPNPLPDLRFEQSYRNSIADAKTVGNIILITIRDQVILPLLQGTVWSLALLGWAHWSRAVQVSGNSTGTKIKRWWHKANYWKLKSLRDNGGSAELAVSVGDSYNIQNQCQ</sequence>
<evidence type="ECO:0000256" key="1">
    <source>
        <dbReference type="SAM" id="MobiDB-lite"/>
    </source>
</evidence>
<dbReference type="EMBL" id="JNVN01003158">
    <property type="protein sequence ID" value="KHJ31174.1"/>
    <property type="molecule type" value="Genomic_DNA"/>
</dbReference>
<organism evidence="2 3">
    <name type="scientific">Uncinula necator</name>
    <name type="common">Grape powdery mildew</name>
    <dbReference type="NCBI Taxonomy" id="52586"/>
    <lineage>
        <taxon>Eukaryota</taxon>
        <taxon>Fungi</taxon>
        <taxon>Dikarya</taxon>
        <taxon>Ascomycota</taxon>
        <taxon>Pezizomycotina</taxon>
        <taxon>Leotiomycetes</taxon>
        <taxon>Erysiphales</taxon>
        <taxon>Erysiphaceae</taxon>
        <taxon>Erysiphe</taxon>
    </lineage>
</organism>
<accession>A0A0B1P3B8</accession>
<dbReference type="PANTHER" id="PTHR38699">
    <property type="entry name" value="CHROMOSOME 1, WHOLE GENOME SHOTGUN SEQUENCE"/>
    <property type="match status" value="1"/>
</dbReference>
<dbReference type="STRING" id="52586.A0A0B1P3B8"/>
<dbReference type="GO" id="GO:0000423">
    <property type="term" value="P:mitophagy"/>
    <property type="evidence" value="ECO:0007669"/>
    <property type="project" value="InterPro"/>
</dbReference>
<dbReference type="PANTHER" id="PTHR38699:SF1">
    <property type="entry name" value="MITOPHAGY RECEPTOR ATG43"/>
    <property type="match status" value="1"/>
</dbReference>
<dbReference type="Proteomes" id="UP000030854">
    <property type="component" value="Unassembled WGS sequence"/>
</dbReference>
<evidence type="ECO:0000313" key="3">
    <source>
        <dbReference type="Proteomes" id="UP000030854"/>
    </source>
</evidence>
<name>A0A0B1P3B8_UNCNE</name>